<dbReference type="Proteomes" id="UP000245992">
    <property type="component" value="Unassembled WGS sequence"/>
</dbReference>
<comment type="caution">
    <text evidence="3">The sequence shown here is derived from an EMBL/GenBank/DDBJ whole genome shotgun (WGS) entry which is preliminary data.</text>
</comment>
<dbReference type="AlphaFoldDB" id="A0A2T7TGD3"/>
<evidence type="ECO:0000256" key="1">
    <source>
        <dbReference type="SAM" id="MobiDB-lite"/>
    </source>
</evidence>
<feature type="transmembrane region" description="Helical" evidence="2">
    <location>
        <begin position="204"/>
        <end position="220"/>
    </location>
</feature>
<dbReference type="RefSeq" id="WP_240627498.1">
    <property type="nucleotide sequence ID" value="NZ_AZSP01000002.1"/>
</dbReference>
<keyword evidence="2" id="KW-0812">Transmembrane</keyword>
<feature type="transmembrane region" description="Helical" evidence="2">
    <location>
        <begin position="179"/>
        <end position="197"/>
    </location>
</feature>
<accession>A0A2T7TGD3</accession>
<keyword evidence="2" id="KW-0472">Membrane</keyword>
<feature type="region of interest" description="Disordered" evidence="1">
    <location>
        <begin position="1"/>
        <end position="22"/>
    </location>
</feature>
<feature type="transmembrane region" description="Helical" evidence="2">
    <location>
        <begin position="31"/>
        <end position="55"/>
    </location>
</feature>
<protein>
    <submittedName>
        <fullName evidence="3">Membrane protein</fullName>
    </submittedName>
</protein>
<sequence length="245" mass="27094">MRRFLPRAHQAHQAPRAPRARRQARRAVRAGIVWITSAPGTYLWLAALFVTTVALHRMSPGFEEDFLRQRSTNIHELSTDPVRVLIASAFWIDGGRWAPYAVLYTVFHAPAEHWLGTARWLAVVALAHVGATLISEGVLAWAIRHGHAPQSAVNTLDVGVSYALAGVVAVLTYRVPKPWNLPYLGAVLIFFGTPLIADRSFTDLGHFAAALIGLACYPLARGRGRNRGRRRNLDRRTDSGVRTPS</sequence>
<evidence type="ECO:0000313" key="3">
    <source>
        <dbReference type="EMBL" id="PVE14214.1"/>
    </source>
</evidence>
<keyword evidence="2" id="KW-1133">Transmembrane helix</keyword>
<dbReference type="InterPro" id="IPR046862">
    <property type="entry name" value="Rhomboid_2"/>
</dbReference>
<gene>
    <name evidence="3" type="ORF">Y717_00490</name>
</gene>
<keyword evidence="4" id="KW-1185">Reference proteome</keyword>
<dbReference type="EMBL" id="AZSP01000002">
    <property type="protein sequence ID" value="PVE14214.1"/>
    <property type="molecule type" value="Genomic_DNA"/>
</dbReference>
<evidence type="ECO:0000256" key="2">
    <source>
        <dbReference type="SAM" id="Phobius"/>
    </source>
</evidence>
<dbReference type="Pfam" id="PF20401">
    <property type="entry name" value="Rhomboid_2"/>
    <property type="match status" value="1"/>
</dbReference>
<feature type="compositionally biased region" description="Basic residues" evidence="1">
    <location>
        <begin position="1"/>
        <end position="10"/>
    </location>
</feature>
<proteinExistence type="predicted"/>
<name>A0A2T7TGD3_9ACTN</name>
<reference evidence="3 4" key="1">
    <citation type="submission" date="2013-12" db="EMBL/GenBank/DDBJ databases">
        <title>Annotated genome of Streptomyces scopuliridis.</title>
        <authorList>
            <person name="Olson J.B."/>
        </authorList>
    </citation>
    <scope>NUCLEOTIDE SEQUENCE [LARGE SCALE GENOMIC DNA]</scope>
    <source>
        <strain evidence="3 4">RB72</strain>
    </source>
</reference>
<feature type="transmembrane region" description="Helical" evidence="2">
    <location>
        <begin position="120"/>
        <end position="143"/>
    </location>
</feature>
<evidence type="ECO:0000313" key="4">
    <source>
        <dbReference type="Proteomes" id="UP000245992"/>
    </source>
</evidence>
<dbReference type="STRING" id="1440053.GCA_000718095_04361"/>
<feature type="region of interest" description="Disordered" evidence="1">
    <location>
        <begin position="226"/>
        <end position="245"/>
    </location>
</feature>
<organism evidence="3 4">
    <name type="scientific">Streptomyces scopuliridis RB72</name>
    <dbReference type="NCBI Taxonomy" id="1440053"/>
    <lineage>
        <taxon>Bacteria</taxon>
        <taxon>Bacillati</taxon>
        <taxon>Actinomycetota</taxon>
        <taxon>Actinomycetes</taxon>
        <taxon>Kitasatosporales</taxon>
        <taxon>Streptomycetaceae</taxon>
        <taxon>Streptomyces</taxon>
    </lineage>
</organism>
<feature type="transmembrane region" description="Helical" evidence="2">
    <location>
        <begin position="155"/>
        <end position="173"/>
    </location>
</feature>